<dbReference type="EMBL" id="MNCJ02000332">
    <property type="protein sequence ID" value="KAF5754465.1"/>
    <property type="molecule type" value="Genomic_DNA"/>
</dbReference>
<evidence type="ECO:0000313" key="2">
    <source>
        <dbReference type="EMBL" id="KAF5754465.1"/>
    </source>
</evidence>
<dbReference type="Proteomes" id="UP000215914">
    <property type="component" value="Unassembled WGS sequence"/>
</dbReference>
<evidence type="ECO:0000313" key="3">
    <source>
        <dbReference type="Proteomes" id="UP000215914"/>
    </source>
</evidence>
<dbReference type="AlphaFoldDB" id="A0A9K3GT56"/>
<feature type="region of interest" description="Disordered" evidence="1">
    <location>
        <begin position="1"/>
        <end position="20"/>
    </location>
</feature>
<accession>A0A9K3GT56</accession>
<dbReference type="InterPro" id="IPR022251">
    <property type="entry name" value="DUF3774_wound-induced"/>
</dbReference>
<organism evidence="2 3">
    <name type="scientific">Helianthus annuus</name>
    <name type="common">Common sunflower</name>
    <dbReference type="NCBI Taxonomy" id="4232"/>
    <lineage>
        <taxon>Eukaryota</taxon>
        <taxon>Viridiplantae</taxon>
        <taxon>Streptophyta</taxon>
        <taxon>Embryophyta</taxon>
        <taxon>Tracheophyta</taxon>
        <taxon>Spermatophyta</taxon>
        <taxon>Magnoliopsida</taxon>
        <taxon>eudicotyledons</taxon>
        <taxon>Gunneridae</taxon>
        <taxon>Pentapetalae</taxon>
        <taxon>asterids</taxon>
        <taxon>campanulids</taxon>
        <taxon>Asterales</taxon>
        <taxon>Asteraceae</taxon>
        <taxon>Asteroideae</taxon>
        <taxon>Heliantheae alliance</taxon>
        <taxon>Heliantheae</taxon>
        <taxon>Helianthus</taxon>
    </lineage>
</organism>
<sequence length="141" mass="15314">MSIPPYPVPGFKQPPAYKSPPSSTISYIYRLRLLNRNRTIPVGDLEQTNMSYMSRVFSTYGVAIANSHTDQGHKLKAGIKSLQQGKKAFTSSVSGNNPADIRPISGVLGSDAGGMVAGDERKTQADDSFRQVMYISCWGPS</sequence>
<reference evidence="2" key="2">
    <citation type="submission" date="2020-06" db="EMBL/GenBank/DDBJ databases">
        <title>Helianthus annuus Genome sequencing and assembly Release 2.</title>
        <authorList>
            <person name="Gouzy J."/>
            <person name="Langlade N."/>
            <person name="Munos S."/>
        </authorList>
    </citation>
    <scope>NUCLEOTIDE SEQUENCE</scope>
    <source>
        <tissue evidence="2">Leaves</tissue>
    </source>
</reference>
<protein>
    <submittedName>
        <fullName evidence="2">Uncharacterized protein</fullName>
    </submittedName>
</protein>
<name>A0A9K3GT56_HELAN</name>
<keyword evidence="3" id="KW-1185">Reference proteome</keyword>
<dbReference type="Gramene" id="mRNA:HanXRQr2_Chr17g0791491">
    <property type="protein sequence ID" value="CDS:HanXRQr2_Chr17g0791491.1"/>
    <property type="gene ID" value="HanXRQr2_Chr17g0791491"/>
</dbReference>
<evidence type="ECO:0000256" key="1">
    <source>
        <dbReference type="SAM" id="MobiDB-lite"/>
    </source>
</evidence>
<gene>
    <name evidence="2" type="ORF">HanXRQr2_Chr17g0791491</name>
</gene>
<reference evidence="2" key="1">
    <citation type="journal article" date="2017" name="Nature">
        <title>The sunflower genome provides insights into oil metabolism, flowering and Asterid evolution.</title>
        <authorList>
            <person name="Badouin H."/>
            <person name="Gouzy J."/>
            <person name="Grassa C.J."/>
            <person name="Murat F."/>
            <person name="Staton S.E."/>
            <person name="Cottret L."/>
            <person name="Lelandais-Briere C."/>
            <person name="Owens G.L."/>
            <person name="Carrere S."/>
            <person name="Mayjonade B."/>
            <person name="Legrand L."/>
            <person name="Gill N."/>
            <person name="Kane N.C."/>
            <person name="Bowers J.E."/>
            <person name="Hubner S."/>
            <person name="Bellec A."/>
            <person name="Berard A."/>
            <person name="Berges H."/>
            <person name="Blanchet N."/>
            <person name="Boniface M.C."/>
            <person name="Brunel D."/>
            <person name="Catrice O."/>
            <person name="Chaidir N."/>
            <person name="Claudel C."/>
            <person name="Donnadieu C."/>
            <person name="Faraut T."/>
            <person name="Fievet G."/>
            <person name="Helmstetter N."/>
            <person name="King M."/>
            <person name="Knapp S.J."/>
            <person name="Lai Z."/>
            <person name="Le Paslier M.C."/>
            <person name="Lippi Y."/>
            <person name="Lorenzon L."/>
            <person name="Mandel J.R."/>
            <person name="Marage G."/>
            <person name="Marchand G."/>
            <person name="Marquand E."/>
            <person name="Bret-Mestries E."/>
            <person name="Morien E."/>
            <person name="Nambeesan S."/>
            <person name="Nguyen T."/>
            <person name="Pegot-Espagnet P."/>
            <person name="Pouilly N."/>
            <person name="Raftis F."/>
            <person name="Sallet E."/>
            <person name="Schiex T."/>
            <person name="Thomas J."/>
            <person name="Vandecasteele C."/>
            <person name="Vares D."/>
            <person name="Vear F."/>
            <person name="Vautrin S."/>
            <person name="Crespi M."/>
            <person name="Mangin B."/>
            <person name="Burke J.M."/>
            <person name="Salse J."/>
            <person name="Munos S."/>
            <person name="Vincourt P."/>
            <person name="Rieseberg L.H."/>
            <person name="Langlade N.B."/>
        </authorList>
    </citation>
    <scope>NUCLEOTIDE SEQUENCE</scope>
    <source>
        <tissue evidence="2">Leaves</tissue>
    </source>
</reference>
<comment type="caution">
    <text evidence="2">The sequence shown here is derived from an EMBL/GenBank/DDBJ whole genome shotgun (WGS) entry which is preliminary data.</text>
</comment>
<proteinExistence type="predicted"/>
<dbReference type="Pfam" id="PF12609">
    <property type="entry name" value="DUF3774"/>
    <property type="match status" value="1"/>
</dbReference>